<dbReference type="InterPro" id="IPR038729">
    <property type="entry name" value="Rad50/SbcC_AAA"/>
</dbReference>
<dbReference type="InterPro" id="IPR027417">
    <property type="entry name" value="P-loop_NTPase"/>
</dbReference>
<feature type="domain" description="Rad50/SbcC-type AAA" evidence="2">
    <location>
        <begin position="6"/>
        <end position="223"/>
    </location>
</feature>
<protein>
    <submittedName>
        <fullName evidence="3">Unannotated protein</fullName>
    </submittedName>
</protein>
<feature type="coiled-coil region" evidence="1">
    <location>
        <begin position="482"/>
        <end position="554"/>
    </location>
</feature>
<dbReference type="Pfam" id="PF13558">
    <property type="entry name" value="SbcC_Walker_B"/>
    <property type="match status" value="1"/>
</dbReference>
<evidence type="ECO:0000313" key="3">
    <source>
        <dbReference type="EMBL" id="CAB4333912.1"/>
    </source>
</evidence>
<dbReference type="SUPFAM" id="SSF52540">
    <property type="entry name" value="P-loop containing nucleoside triphosphate hydrolases"/>
    <property type="match status" value="1"/>
</dbReference>
<dbReference type="PANTHER" id="PTHR32114">
    <property type="entry name" value="ABC TRANSPORTER ABCH.3"/>
    <property type="match status" value="1"/>
</dbReference>
<dbReference type="PANTHER" id="PTHR32114:SF2">
    <property type="entry name" value="ABC TRANSPORTER ABCH.3"/>
    <property type="match status" value="1"/>
</dbReference>
<dbReference type="EMBL" id="CAESAK010000036">
    <property type="protein sequence ID" value="CAB4333912.1"/>
    <property type="molecule type" value="Genomic_DNA"/>
</dbReference>
<feature type="coiled-coil region" evidence="1">
    <location>
        <begin position="362"/>
        <end position="440"/>
    </location>
</feature>
<reference evidence="3" key="1">
    <citation type="submission" date="2020-05" db="EMBL/GenBank/DDBJ databases">
        <authorList>
            <person name="Chiriac C."/>
            <person name="Salcher M."/>
            <person name="Ghai R."/>
            <person name="Kavagutti S V."/>
        </authorList>
    </citation>
    <scope>NUCLEOTIDE SEQUENCE</scope>
</reference>
<dbReference type="GO" id="GO:0016887">
    <property type="term" value="F:ATP hydrolysis activity"/>
    <property type="evidence" value="ECO:0007669"/>
    <property type="project" value="InterPro"/>
</dbReference>
<dbReference type="GO" id="GO:0006302">
    <property type="term" value="P:double-strand break repair"/>
    <property type="evidence" value="ECO:0007669"/>
    <property type="project" value="InterPro"/>
</dbReference>
<feature type="coiled-coil region" evidence="1">
    <location>
        <begin position="630"/>
        <end position="664"/>
    </location>
</feature>
<organism evidence="3">
    <name type="scientific">freshwater metagenome</name>
    <dbReference type="NCBI Taxonomy" id="449393"/>
    <lineage>
        <taxon>unclassified sequences</taxon>
        <taxon>metagenomes</taxon>
        <taxon>ecological metagenomes</taxon>
    </lineage>
</organism>
<keyword evidence="1" id="KW-0175">Coiled coil</keyword>
<name>A0A6J5YYG1_9ZZZZ</name>
<dbReference type="Pfam" id="PF13476">
    <property type="entry name" value="AAA_23"/>
    <property type="match status" value="1"/>
</dbReference>
<feature type="coiled-coil region" evidence="1">
    <location>
        <begin position="289"/>
        <end position="319"/>
    </location>
</feature>
<dbReference type="Gene3D" id="3.40.50.300">
    <property type="entry name" value="P-loop containing nucleotide triphosphate hydrolases"/>
    <property type="match status" value="2"/>
</dbReference>
<proteinExistence type="predicted"/>
<dbReference type="AlphaFoldDB" id="A0A6J5YYG1"/>
<accession>A0A6J5YYG1</accession>
<evidence type="ECO:0000259" key="2">
    <source>
        <dbReference type="Pfam" id="PF13476"/>
    </source>
</evidence>
<gene>
    <name evidence="3" type="ORF">UFOPK3775_00397</name>
</gene>
<sequence length="871" mass="97658">MRIHYLSIQGFGPFKDKQEIDFDALSRDKIFMLEGPTGAGKSSIIDAIVFALYGVTAHEAATKSGPAGQRVRSDYCEAGDETKVTIDFTTGGARYKVTRTAAYDAPKKSGEGTTPVNAKAILEFIDPPHEAIHQVREVNLRIKEELKLDNEQFSQMVVLPQGDFASFLHASTEKRREVLERIFETYFYEKIKNQLDSKAKEFQLLIAEQAKEINHHARNLQKEWDESKGEYDFSKLEQVLLDKNESRETQVAELGQALELLKPASDTQLKERASLEKTLTPLKAKLALLEDSQEKIEKKSELTEELARLNLKSKEILKAESEVAIKQKASGLQTLLDVRDSAQETMDDSIGEIDEEYVDLTAAQVRLRIKELNQQVPALAKQVDAAEKAEQELEELDDEIDSAAEIEEKIKSLPSLKIKIAASNKKLETAKTKVKNYRALERESYIIQAAKKLKKGQPCPVCGSAEHPKPVKTAGSFDARELERFEEIVELLDLELNELNYELKDATAASKKKFKPSAILKKLKKTLEKTASESQDVEDEYSRAQIELEDLNEQLQHFIDFESAEKSHKTAEGKLLAEMKRLKIKNEDELLEILAFDEDAVIREIAAHNDRVKEITALLAQPDYKKLPDSDEVAEKIETLTEEVKKLEADLAHINNLLAVVERIQESLDRAQLGIIAALDATTELRVTGDPYLRLQGLVEGKNSAGLSLTNFVLQERLEMILEFASRHLRRMSNGKYEFRLHEDRQGRTQRAGLGITIMDYFAGKERPAETLSGGETFYASLALALGLVEVVKGDNGGIELGTLFIDEGFGSLSDDTLEEVLDVLEDLREERVIGIISHVEGMKSQIPIRLEVRPTDQGPSVVKMAIADIG</sequence>
<evidence type="ECO:0000256" key="1">
    <source>
        <dbReference type="SAM" id="Coils"/>
    </source>
</evidence>